<accession>A0A655WUU9</accession>
<dbReference type="AlphaFoldDB" id="A0A655WUU9"/>
<reference evidence="1 2" key="1">
    <citation type="submission" date="2015-07" db="EMBL/GenBank/DDBJ databases">
        <authorList>
            <consortium name="Pathogen Informatics"/>
        </authorList>
    </citation>
    <scope>NUCLEOTIDE SEQUENCE [LARGE SCALE GENOMIC DNA]</scope>
    <source>
        <strain evidence="1 2">A316</strain>
    </source>
</reference>
<evidence type="ECO:0000313" key="2">
    <source>
        <dbReference type="Proteomes" id="UP000041770"/>
    </source>
</evidence>
<sequence>MPKRKEVRDIFSWVVISRLRNGWDSIEKRSHYQPSSTIVFHSYRFNSRFVTVLSLFWRPNRARHRLIRGEMLPCICHTFSINLSYFCHFSATAL</sequence>
<name>A0A655WUU9_VIBCL</name>
<evidence type="ECO:0000313" key="1">
    <source>
        <dbReference type="EMBL" id="CSC24556.1"/>
    </source>
</evidence>
<protein>
    <submittedName>
        <fullName evidence="1">Uncharacterized protein</fullName>
    </submittedName>
</protein>
<dbReference type="Proteomes" id="UP000041770">
    <property type="component" value="Unassembled WGS sequence"/>
</dbReference>
<organism evidence="1 2">
    <name type="scientific">Vibrio cholerae</name>
    <dbReference type="NCBI Taxonomy" id="666"/>
    <lineage>
        <taxon>Bacteria</taxon>
        <taxon>Pseudomonadati</taxon>
        <taxon>Pseudomonadota</taxon>
        <taxon>Gammaproteobacteria</taxon>
        <taxon>Vibrionales</taxon>
        <taxon>Vibrionaceae</taxon>
        <taxon>Vibrio</taxon>
    </lineage>
</organism>
<gene>
    <name evidence="1" type="ORF">ERS013200_00946</name>
</gene>
<dbReference type="EMBL" id="CWQY01000004">
    <property type="protein sequence ID" value="CSC24556.1"/>
    <property type="molecule type" value="Genomic_DNA"/>
</dbReference>
<proteinExistence type="predicted"/>